<dbReference type="AlphaFoldDB" id="A0A067N270"/>
<sequence>FIQRDVFDCTCNVVDGLTTNLSACTQGIFACIPSPVTFNGYTSTLSGLRLVLRCDSSTAIISTRCYTCPCI</sequence>
<accession>A0A067N270</accession>
<dbReference type="Proteomes" id="UP000027073">
    <property type="component" value="Unassembled WGS sequence"/>
</dbReference>
<reference evidence="2" key="1">
    <citation type="journal article" date="2014" name="Proc. Natl. Acad. Sci. U.S.A.">
        <title>Extensive sampling of basidiomycete genomes demonstrates inadequacy of the white-rot/brown-rot paradigm for wood decay fungi.</title>
        <authorList>
            <person name="Riley R."/>
            <person name="Salamov A.A."/>
            <person name="Brown D.W."/>
            <person name="Nagy L.G."/>
            <person name="Floudas D."/>
            <person name="Held B.W."/>
            <person name="Levasseur A."/>
            <person name="Lombard V."/>
            <person name="Morin E."/>
            <person name="Otillar R."/>
            <person name="Lindquist E.A."/>
            <person name="Sun H."/>
            <person name="LaButti K.M."/>
            <person name="Schmutz J."/>
            <person name="Jabbour D."/>
            <person name="Luo H."/>
            <person name="Baker S.E."/>
            <person name="Pisabarro A.G."/>
            <person name="Walton J.D."/>
            <person name="Blanchette R.A."/>
            <person name="Henrissat B."/>
            <person name="Martin F."/>
            <person name="Cullen D."/>
            <person name="Hibbett D.S."/>
            <person name="Grigoriev I.V."/>
        </authorList>
    </citation>
    <scope>NUCLEOTIDE SEQUENCE [LARGE SCALE GENOMIC DNA]</scope>
    <source>
        <strain evidence="2">PC15</strain>
    </source>
</reference>
<dbReference type="InParanoid" id="A0A067N270"/>
<organism evidence="1 2">
    <name type="scientific">Pleurotus ostreatus (strain PC15)</name>
    <name type="common">Oyster mushroom</name>
    <dbReference type="NCBI Taxonomy" id="1137138"/>
    <lineage>
        <taxon>Eukaryota</taxon>
        <taxon>Fungi</taxon>
        <taxon>Dikarya</taxon>
        <taxon>Basidiomycota</taxon>
        <taxon>Agaricomycotina</taxon>
        <taxon>Agaricomycetes</taxon>
        <taxon>Agaricomycetidae</taxon>
        <taxon>Agaricales</taxon>
        <taxon>Pleurotineae</taxon>
        <taxon>Pleurotaceae</taxon>
        <taxon>Pleurotus</taxon>
    </lineage>
</organism>
<protein>
    <submittedName>
        <fullName evidence="1">Uncharacterized protein</fullName>
    </submittedName>
</protein>
<gene>
    <name evidence="1" type="ORF">PLEOSDRAFT_1050560</name>
</gene>
<dbReference type="HOGENOM" id="CLU_2747070_0_0_1"/>
<dbReference type="VEuPathDB" id="FungiDB:PLEOSDRAFT_1050560"/>
<evidence type="ECO:0000313" key="2">
    <source>
        <dbReference type="Proteomes" id="UP000027073"/>
    </source>
</evidence>
<dbReference type="OrthoDB" id="5348716at2759"/>
<dbReference type="EMBL" id="KL198014">
    <property type="protein sequence ID" value="KDQ22123.1"/>
    <property type="molecule type" value="Genomic_DNA"/>
</dbReference>
<name>A0A067N270_PLEO1</name>
<proteinExistence type="predicted"/>
<evidence type="ECO:0000313" key="1">
    <source>
        <dbReference type="EMBL" id="KDQ22123.1"/>
    </source>
</evidence>
<feature type="non-terminal residue" evidence="1">
    <location>
        <position position="1"/>
    </location>
</feature>